<evidence type="ECO:0000313" key="2">
    <source>
        <dbReference type="Proteomes" id="UP000553706"/>
    </source>
</evidence>
<dbReference type="Proteomes" id="UP000553706">
    <property type="component" value="Unassembled WGS sequence"/>
</dbReference>
<keyword evidence="2" id="KW-1185">Reference proteome</keyword>
<accession>A0A840VHM4</accession>
<proteinExistence type="predicted"/>
<reference evidence="1 2" key="1">
    <citation type="submission" date="2020-08" db="EMBL/GenBank/DDBJ databases">
        <title>Genomic Encyclopedia of Type Strains, Phase IV (KMG-IV): sequencing the most valuable type-strain genomes for metagenomic binning, comparative biology and taxonomic classification.</title>
        <authorList>
            <person name="Goeker M."/>
        </authorList>
    </citation>
    <scope>NUCLEOTIDE SEQUENCE [LARGE SCALE GENOMIC DNA]</scope>
    <source>
        <strain evidence="1 2">DSM 27026</strain>
    </source>
</reference>
<evidence type="ECO:0000313" key="1">
    <source>
        <dbReference type="EMBL" id="MBB5374407.1"/>
    </source>
</evidence>
<protein>
    <submittedName>
        <fullName evidence="1">Uncharacterized protein</fullName>
    </submittedName>
</protein>
<sequence>MHFKARQKVLVQALADGVPARTVKDEMITLEAREDELNALLTSRPAAEPSLHPNLATIYRDKVAALHEALADPATKDEAFNIIRTLIDEVRLVPENGELRVVTCSPGM</sequence>
<dbReference type="RefSeq" id="WP_183267427.1">
    <property type="nucleotide sequence ID" value="NZ_JACHFJ010000017.1"/>
</dbReference>
<gene>
    <name evidence="1" type="ORF">HNP71_002681</name>
</gene>
<name>A0A840VHM4_9PROT</name>
<dbReference type="AlphaFoldDB" id="A0A840VHM4"/>
<dbReference type="EMBL" id="JACHFJ010000017">
    <property type="protein sequence ID" value="MBB5374407.1"/>
    <property type="molecule type" value="Genomic_DNA"/>
</dbReference>
<comment type="caution">
    <text evidence="1">The sequence shown here is derived from an EMBL/GenBank/DDBJ whole genome shotgun (WGS) entry which is preliminary data.</text>
</comment>
<organism evidence="1 2">
    <name type="scientific">Acidocella aromatica</name>
    <dbReference type="NCBI Taxonomy" id="1303579"/>
    <lineage>
        <taxon>Bacteria</taxon>
        <taxon>Pseudomonadati</taxon>
        <taxon>Pseudomonadota</taxon>
        <taxon>Alphaproteobacteria</taxon>
        <taxon>Acetobacterales</taxon>
        <taxon>Acidocellaceae</taxon>
        <taxon>Acidocella</taxon>
    </lineage>
</organism>